<proteinExistence type="predicted"/>
<feature type="region of interest" description="Disordered" evidence="1">
    <location>
        <begin position="817"/>
        <end position="840"/>
    </location>
</feature>
<reference evidence="3" key="1">
    <citation type="submission" date="2021-10" db="EMBL/GenBank/DDBJ databases">
        <authorList>
            <person name="Hussein R."/>
            <person name="Harrison J."/>
            <person name="Studholme D.J."/>
            <person name="Vicente J."/>
            <person name="Grant M."/>
        </authorList>
    </citation>
    <scope>NUCLEOTIDE SEQUENCE</scope>
    <source>
        <strain evidence="3">NCPPB 2970</strain>
    </source>
</reference>
<dbReference type="Proteomes" id="UP001297361">
    <property type="component" value="Unassembled WGS sequence"/>
</dbReference>
<accession>A0AAJ2X603</accession>
<dbReference type="RefSeq" id="WP_228425001.1">
    <property type="nucleotide sequence ID" value="NZ_JAJFNJ020000003.1"/>
</dbReference>
<feature type="region of interest" description="Disordered" evidence="1">
    <location>
        <begin position="878"/>
        <end position="901"/>
    </location>
</feature>
<dbReference type="AlphaFoldDB" id="A0AAJ2X603"/>
<feature type="domain" description="Putative endonuclease Z1" evidence="2">
    <location>
        <begin position="446"/>
        <end position="680"/>
    </location>
</feature>
<dbReference type="Pfam" id="PF10593">
    <property type="entry name" value="Z1"/>
    <property type="match status" value="1"/>
</dbReference>
<gene>
    <name evidence="3" type="ORF">LLE72_016315</name>
</gene>
<evidence type="ECO:0000313" key="4">
    <source>
        <dbReference type="Proteomes" id="UP001297361"/>
    </source>
</evidence>
<feature type="region of interest" description="Disordered" evidence="1">
    <location>
        <begin position="307"/>
        <end position="326"/>
    </location>
</feature>
<dbReference type="InterPro" id="IPR018310">
    <property type="entry name" value="Put_endonuclease_Z1-dom"/>
</dbReference>
<evidence type="ECO:0000259" key="2">
    <source>
        <dbReference type="Pfam" id="PF10593"/>
    </source>
</evidence>
<reference evidence="3" key="2">
    <citation type="submission" date="2024-01" db="EMBL/GenBank/DDBJ databases">
        <title>Long-read genome sequencing of X. campestris pv. papavericola.</title>
        <authorList>
            <person name="Hussain R.M.F."/>
            <person name="Greer S."/>
            <person name="Harrison J."/>
            <person name="Grant M."/>
            <person name="Vicente J."/>
            <person name="Studholme D.J."/>
        </authorList>
    </citation>
    <scope>NUCLEOTIDE SEQUENCE</scope>
    <source>
        <strain evidence="3">NCPPB 2970</strain>
    </source>
</reference>
<feature type="compositionally biased region" description="Basic and acidic residues" evidence="1">
    <location>
        <begin position="828"/>
        <end position="839"/>
    </location>
</feature>
<evidence type="ECO:0000256" key="1">
    <source>
        <dbReference type="SAM" id="MobiDB-lite"/>
    </source>
</evidence>
<evidence type="ECO:0000313" key="3">
    <source>
        <dbReference type="EMBL" id="MEC3889268.1"/>
    </source>
</evidence>
<dbReference type="EMBL" id="JAJFNJ020000003">
    <property type="protein sequence ID" value="MEC3889268.1"/>
    <property type="molecule type" value="Genomic_DNA"/>
</dbReference>
<organism evidence="3 4">
    <name type="scientific">Xanthomonas campestris pv. papavericola</name>
    <dbReference type="NCBI Taxonomy" id="487881"/>
    <lineage>
        <taxon>Bacteria</taxon>
        <taxon>Pseudomonadati</taxon>
        <taxon>Pseudomonadota</taxon>
        <taxon>Gammaproteobacteria</taxon>
        <taxon>Lysobacterales</taxon>
        <taxon>Lysobacteraceae</taxon>
        <taxon>Xanthomonas</taxon>
    </lineage>
</organism>
<sequence>MTTAEEAAAQVQLLEDVVATAQRLVKAEKDSSKITPAYIADRVRQAAAMFASDPPVPLDEAKAVSTLIQRFSHRMGKATTLKDNTGHFDWLNAARKKDWHYWRRYRDYQESKLSDVVVDGLDEATDDILELLEDPLRADPWDRRGLVVGHVQSGKTSNYTGLINKAADAGYKIIIVLAGMHNNLRSQTQIRLEEGFLGYETTADRDAGAPIGVAAFGEDLKTNSATTRAENGDFSKAIAKHFHGISPEERPWLFVVKKQKTVLTELLKWIQARVADTPSPLLPKAPDWKLVTKLPLLMIDDEADNASVDTGEQPFNEDGTPDEEHSPKTINRLIRQLLHSFSRKAYVGYTATPFANIYIHHKGTTALEGPDLFPKAFIINLAAPSNYVGPARMFGKLTKDGRVDALPLSRSILDHYDPKAQSGWMPPKHKKTHVPVYGGQETIPESLRDAVQSFALVCAVRDLRGQGNEHSSMLIHVTRYVAVQDHVREQVEEVVRRMRQKITRNSDTEKLLAQMRKLWDEDFMPTRDTVAELSPAEERPHELPSWEEVVAKLPDVLGDIVVRSINGTAKDALDYATPGAAFKVIAVGGDKLARGLTLEGLCVSYFVRTTKMYDTLMQMGRWFGYRPGYLDLCRLYTSPDLVEWFGHIADASEELREEFDFMAKAKLTPELYGLKVMSHEILTVTSPLKMRNAQTLSLSYSGTRPQTILFHRNAAIQEANLAATDSLIASLNTEFEDGPKYPRDGETDSWPRARLWRDVDASKVLAFLGAYTTHPNATSAKAAVLSDFISKMIDIGKLKQWSVALLSGGQGVGEHHSFPGGFETDTLQTRKTDDPESGMKEPTMFAIGVLTDPKDEGIDIDDDIWRDALARTLAAWKPDPARDRNDPPKSPSGRGIREARDRLGGDADRGLLLLYTLAPYKGKEKLAENLIVPGWDKPIMAFAIAFPSAENAIRVEYEVNLLYWEQEYGPSE</sequence>
<comment type="caution">
    <text evidence="3">The sequence shown here is derived from an EMBL/GenBank/DDBJ whole genome shotgun (WGS) entry which is preliminary data.</text>
</comment>
<protein>
    <submittedName>
        <fullName evidence="3">Z1 domain-containing protein</fullName>
    </submittedName>
</protein>
<name>A0AAJ2X603_XANCA</name>